<name>A0A8X6FM57_TRICU</name>
<comment type="caution">
    <text evidence="2">The sequence shown here is derived from an EMBL/GenBank/DDBJ whole genome shotgun (WGS) entry which is preliminary data.</text>
</comment>
<reference evidence="2" key="1">
    <citation type="submission" date="2020-07" db="EMBL/GenBank/DDBJ databases">
        <title>Multicomponent nature underlies the extraordinary mechanical properties of spider dragline silk.</title>
        <authorList>
            <person name="Kono N."/>
            <person name="Nakamura H."/>
            <person name="Mori M."/>
            <person name="Yoshida Y."/>
            <person name="Ohtoshi R."/>
            <person name="Malay A.D."/>
            <person name="Moran D.A.P."/>
            <person name="Tomita M."/>
            <person name="Numata K."/>
            <person name="Arakawa K."/>
        </authorList>
    </citation>
    <scope>NUCLEOTIDE SEQUENCE</scope>
</reference>
<feature type="region of interest" description="Disordered" evidence="1">
    <location>
        <begin position="100"/>
        <end position="176"/>
    </location>
</feature>
<accession>A0A8X6FM57</accession>
<dbReference type="InterPro" id="IPR036445">
    <property type="entry name" value="GPCR_2_extracell_dom_sf"/>
</dbReference>
<dbReference type="EMBL" id="BMAO01012714">
    <property type="protein sequence ID" value="GFQ83442.1"/>
    <property type="molecule type" value="Genomic_DNA"/>
</dbReference>
<proteinExistence type="predicted"/>
<dbReference type="Gene3D" id="3.10.100.10">
    <property type="entry name" value="Mannose-Binding Protein A, subunit A"/>
    <property type="match status" value="1"/>
</dbReference>
<evidence type="ECO:0000313" key="3">
    <source>
        <dbReference type="Proteomes" id="UP000887116"/>
    </source>
</evidence>
<protein>
    <submittedName>
        <fullName evidence="2">G_PROTEIN_RECEP_F2_3 domain-containing protein</fullName>
    </submittedName>
</protein>
<dbReference type="InterPro" id="IPR016187">
    <property type="entry name" value="CTDL_fold"/>
</dbReference>
<organism evidence="2 3">
    <name type="scientific">Trichonephila clavata</name>
    <name type="common">Joro spider</name>
    <name type="synonym">Nephila clavata</name>
    <dbReference type="NCBI Taxonomy" id="2740835"/>
    <lineage>
        <taxon>Eukaryota</taxon>
        <taxon>Metazoa</taxon>
        <taxon>Ecdysozoa</taxon>
        <taxon>Arthropoda</taxon>
        <taxon>Chelicerata</taxon>
        <taxon>Arachnida</taxon>
        <taxon>Araneae</taxon>
        <taxon>Araneomorphae</taxon>
        <taxon>Entelegynae</taxon>
        <taxon>Araneoidea</taxon>
        <taxon>Nephilidae</taxon>
        <taxon>Trichonephila</taxon>
    </lineage>
</organism>
<gene>
    <name evidence="2" type="primary">AVEN_72700_1</name>
    <name evidence="2" type="ORF">TNCT_251561</name>
</gene>
<feature type="compositionally biased region" description="Low complexity" evidence="1">
    <location>
        <begin position="100"/>
        <end position="134"/>
    </location>
</feature>
<dbReference type="Gene3D" id="4.10.1240.10">
    <property type="entry name" value="GPCR, family 2, extracellular hormone receptor domain"/>
    <property type="match status" value="1"/>
</dbReference>
<dbReference type="Proteomes" id="UP000887116">
    <property type="component" value="Unassembled WGS sequence"/>
</dbReference>
<sequence length="176" mass="20084">MDWHSAVRVCERDHKQLLCYRSKKEMDDITETFRLAAYGNAELELWLSSKNCSEPQEMEECLILHIRKSSQKVWHYFQEDCSKQYPFICCVKDSVLPTTQTSTTTTSTTQSTTSTTETSTPSTTTVSSTTRPQTCQQIRKRGVLWPETDQGETAEEPCPGNSTEPTLLENQNKTQD</sequence>
<evidence type="ECO:0000313" key="2">
    <source>
        <dbReference type="EMBL" id="GFQ83442.1"/>
    </source>
</evidence>
<keyword evidence="3" id="KW-1185">Reference proteome</keyword>
<dbReference type="GO" id="GO:0004930">
    <property type="term" value="F:G protein-coupled receptor activity"/>
    <property type="evidence" value="ECO:0007669"/>
    <property type="project" value="InterPro"/>
</dbReference>
<dbReference type="AlphaFoldDB" id="A0A8X6FM57"/>
<dbReference type="GO" id="GO:0016020">
    <property type="term" value="C:membrane"/>
    <property type="evidence" value="ECO:0007669"/>
    <property type="project" value="InterPro"/>
</dbReference>
<dbReference type="InterPro" id="IPR016186">
    <property type="entry name" value="C-type_lectin-like/link_sf"/>
</dbReference>
<feature type="compositionally biased region" description="Polar residues" evidence="1">
    <location>
        <begin position="160"/>
        <end position="176"/>
    </location>
</feature>
<dbReference type="OrthoDB" id="6455397at2759"/>
<evidence type="ECO:0000256" key="1">
    <source>
        <dbReference type="SAM" id="MobiDB-lite"/>
    </source>
</evidence>
<dbReference type="SUPFAM" id="SSF56436">
    <property type="entry name" value="C-type lectin-like"/>
    <property type="match status" value="1"/>
</dbReference>